<evidence type="ECO:0000313" key="7">
    <source>
        <dbReference type="EMBL" id="CAE0628602.1"/>
    </source>
</evidence>
<keyword evidence="1 4" id="KW-0489">Methyltransferase</keyword>
<dbReference type="InterPro" id="IPR029063">
    <property type="entry name" value="SAM-dependent_MTases_sf"/>
</dbReference>
<protein>
    <recommendedName>
        <fullName evidence="6">Methyltransferase type 11 domain-containing protein</fullName>
    </recommendedName>
</protein>
<dbReference type="GO" id="GO:0032259">
    <property type="term" value="P:methylation"/>
    <property type="evidence" value="ECO:0007669"/>
    <property type="project" value="UniProtKB-UniRule"/>
</dbReference>
<keyword evidence="5" id="KW-0732">Signal</keyword>
<feature type="region of interest" description="SAM motif II" evidence="4">
    <location>
        <begin position="248"/>
        <end position="256"/>
    </location>
</feature>
<dbReference type="InterPro" id="IPR025774">
    <property type="entry name" value="PiNMT-like"/>
</dbReference>
<evidence type="ECO:0000256" key="3">
    <source>
        <dbReference type="ARBA" id="ARBA00022691"/>
    </source>
</evidence>
<keyword evidence="2 4" id="KW-0808">Transferase</keyword>
<gene>
    <name evidence="7" type="ORF">HAKA00212_LOCUS7284</name>
</gene>
<evidence type="ECO:0000256" key="4">
    <source>
        <dbReference type="PROSITE-ProRule" id="PRU00914"/>
    </source>
</evidence>
<dbReference type="SUPFAM" id="SSF53335">
    <property type="entry name" value="S-adenosyl-L-methionine-dependent methyltransferases"/>
    <property type="match status" value="1"/>
</dbReference>
<dbReference type="Pfam" id="PF08241">
    <property type="entry name" value="Methyltransf_11"/>
    <property type="match status" value="1"/>
</dbReference>
<sequence>MASLTKQSLLVFGVLLLGQLCHVSGFTSMQRSGFVHNARPAAADGLVARPSSSPGRRRELTTMGVKTEALKTAAALASKRLPLPYLAAGTALAAGGAWLLKQKLDEPSRPYDREKNTVAAEYDAWTEEGILEEYWGEHIHLGYYTDEERAKGAFKKDSILARYDFIDEMMKFGSLSTTENIPATFLDVGCGFGGTSRHVAKKLPNTKVTGITISPKQVERATELAVEQGVPNAEFKLVDALEMSFPDNSFDFVWACESGEHMPDKKQYIEEMMRVLKPGGRFVMATWCQRDNSTMPFTPQEEKALDFLYSEWTHPHFISIEDYVKLIEGTGKMEKVGSANWADETIPSWRHAIYEGAFRPWFVVRRPHLWWKTLKDCYCMEKMHRAFEKGLMTYGMFYATKKQEVVPPPSA</sequence>
<evidence type="ECO:0000259" key="6">
    <source>
        <dbReference type="Pfam" id="PF08241"/>
    </source>
</evidence>
<dbReference type="CDD" id="cd02440">
    <property type="entry name" value="AdoMet_MTases"/>
    <property type="match status" value="1"/>
</dbReference>
<feature type="chain" id="PRO_5031161097" description="Methyltransferase type 11 domain-containing protein" evidence="5">
    <location>
        <begin position="26"/>
        <end position="411"/>
    </location>
</feature>
<evidence type="ECO:0000256" key="2">
    <source>
        <dbReference type="ARBA" id="ARBA00022679"/>
    </source>
</evidence>
<dbReference type="PANTHER" id="PTHR44068">
    <property type="entry name" value="ZGC:194242"/>
    <property type="match status" value="1"/>
</dbReference>
<dbReference type="InterPro" id="IPR050447">
    <property type="entry name" value="Erg6_SMT_methyltransf"/>
</dbReference>
<dbReference type="PROSITE" id="PS51581">
    <property type="entry name" value="SAM_GTMT"/>
    <property type="match status" value="1"/>
</dbReference>
<dbReference type="PANTHER" id="PTHR44068:SF11">
    <property type="entry name" value="GERANYL DIPHOSPHATE 2-C-METHYLTRANSFERASE"/>
    <property type="match status" value="1"/>
</dbReference>
<feature type="domain" description="Methyltransferase type 11" evidence="6">
    <location>
        <begin position="186"/>
        <end position="284"/>
    </location>
</feature>
<feature type="signal peptide" evidence="5">
    <location>
        <begin position="1"/>
        <end position="25"/>
    </location>
</feature>
<dbReference type="GO" id="GO:0008757">
    <property type="term" value="F:S-adenosylmethionine-dependent methyltransferase activity"/>
    <property type="evidence" value="ECO:0007669"/>
    <property type="project" value="InterPro"/>
</dbReference>
<keyword evidence="3 4" id="KW-0949">S-adenosyl-L-methionine</keyword>
<evidence type="ECO:0000256" key="5">
    <source>
        <dbReference type="SAM" id="SignalP"/>
    </source>
</evidence>
<name>A0A7S3XPM8_HETAK</name>
<feature type="region of interest" description="SAM motif I" evidence="4">
    <location>
        <begin position="185"/>
        <end position="194"/>
    </location>
</feature>
<comment type="similarity">
    <text evidence="4">Belongs to the class I-like SAM-binding methyltransferase superfamily. gTMT family.</text>
</comment>
<feature type="region of interest" description="SAM motif III" evidence="4">
    <location>
        <begin position="275"/>
        <end position="284"/>
    </location>
</feature>
<evidence type="ECO:0000256" key="1">
    <source>
        <dbReference type="ARBA" id="ARBA00022603"/>
    </source>
</evidence>
<accession>A0A7S3XPM8</accession>
<proteinExistence type="inferred from homology"/>
<dbReference type="EMBL" id="HBIU01015612">
    <property type="protein sequence ID" value="CAE0628602.1"/>
    <property type="molecule type" value="Transcribed_RNA"/>
</dbReference>
<dbReference type="Gene3D" id="3.40.50.150">
    <property type="entry name" value="Vaccinia Virus protein VP39"/>
    <property type="match status" value="1"/>
</dbReference>
<dbReference type="AlphaFoldDB" id="A0A7S3XPM8"/>
<dbReference type="FunFam" id="3.40.50.150:FF:000669">
    <property type="entry name" value="Cyanobacterial-type MPBQ/MSBQ methyltransferase"/>
    <property type="match status" value="1"/>
</dbReference>
<reference evidence="7" key="1">
    <citation type="submission" date="2021-01" db="EMBL/GenBank/DDBJ databases">
        <authorList>
            <person name="Corre E."/>
            <person name="Pelletier E."/>
            <person name="Niang G."/>
            <person name="Scheremetjew M."/>
            <person name="Finn R."/>
            <person name="Kale V."/>
            <person name="Holt S."/>
            <person name="Cochrane G."/>
            <person name="Meng A."/>
            <person name="Brown T."/>
            <person name="Cohen L."/>
        </authorList>
    </citation>
    <scope>NUCLEOTIDE SEQUENCE</scope>
    <source>
        <strain evidence="7">CCMP3107</strain>
    </source>
</reference>
<dbReference type="InterPro" id="IPR013216">
    <property type="entry name" value="Methyltransf_11"/>
</dbReference>
<organism evidence="7">
    <name type="scientific">Heterosigma akashiwo</name>
    <name type="common">Chromophytic alga</name>
    <name type="synonym">Heterosigma carterae</name>
    <dbReference type="NCBI Taxonomy" id="2829"/>
    <lineage>
        <taxon>Eukaryota</taxon>
        <taxon>Sar</taxon>
        <taxon>Stramenopiles</taxon>
        <taxon>Ochrophyta</taxon>
        <taxon>Raphidophyceae</taxon>
        <taxon>Chattonellales</taxon>
        <taxon>Chattonellaceae</taxon>
        <taxon>Heterosigma</taxon>
    </lineage>
</organism>